<feature type="domain" description="Galactosyltransferase N-terminal" evidence="12">
    <location>
        <begin position="233"/>
        <end position="350"/>
    </location>
</feature>
<reference evidence="13" key="1">
    <citation type="journal article" date="2023" name="Mol. Biol. Evol.">
        <title>Third-Generation Sequencing Reveals the Adaptive Role of the Epigenome in Three Deep-Sea Polychaetes.</title>
        <authorList>
            <person name="Perez M."/>
            <person name="Aroh O."/>
            <person name="Sun Y."/>
            <person name="Lan Y."/>
            <person name="Juniper S.K."/>
            <person name="Young C.R."/>
            <person name="Angers B."/>
            <person name="Qian P.Y."/>
        </authorList>
    </citation>
    <scope>NUCLEOTIDE SEQUENCE</scope>
    <source>
        <strain evidence="13">P08H-3</strain>
    </source>
</reference>
<dbReference type="Pfam" id="PF02709">
    <property type="entry name" value="Glyco_transf_7C"/>
    <property type="match status" value="1"/>
</dbReference>
<keyword evidence="8" id="KW-1133">Transmembrane helix</keyword>
<dbReference type="SUPFAM" id="SSF53448">
    <property type="entry name" value="Nucleotide-diphospho-sugar transferases"/>
    <property type="match status" value="1"/>
</dbReference>
<dbReference type="Pfam" id="PF13733">
    <property type="entry name" value="Glyco_transf_7N"/>
    <property type="match status" value="1"/>
</dbReference>
<comment type="caution">
    <text evidence="13">The sequence shown here is derived from an EMBL/GenBank/DDBJ whole genome shotgun (WGS) entry which is preliminary data.</text>
</comment>
<evidence type="ECO:0000259" key="11">
    <source>
        <dbReference type="Pfam" id="PF02709"/>
    </source>
</evidence>
<dbReference type="PANTHER" id="PTHR19300:SF57">
    <property type="entry name" value="BETA-1,4-N-ACETYLGALACTOSAMINYLTRANSFERASE"/>
    <property type="match status" value="1"/>
</dbReference>
<dbReference type="Gene3D" id="3.90.550.10">
    <property type="entry name" value="Spore Coat Polysaccharide Biosynthesis Protein SpsA, Chain A"/>
    <property type="match status" value="1"/>
</dbReference>
<gene>
    <name evidence="13" type="ORF">LSH36_26g15095</name>
</gene>
<dbReference type="InterPro" id="IPR029044">
    <property type="entry name" value="Nucleotide-diphossugar_trans"/>
</dbReference>
<dbReference type="InterPro" id="IPR003859">
    <property type="entry name" value="Galactosyl_T"/>
</dbReference>
<comment type="pathway">
    <text evidence="2">Protein modification; protein glycosylation.</text>
</comment>
<keyword evidence="5" id="KW-0808">Transferase</keyword>
<dbReference type="PANTHER" id="PTHR19300">
    <property type="entry name" value="BETA-1,4-GALACTOSYLTRANSFERASE"/>
    <property type="match status" value="1"/>
</dbReference>
<dbReference type="InterPro" id="IPR027995">
    <property type="entry name" value="Galactosyl_T_N"/>
</dbReference>
<dbReference type="Proteomes" id="UP001208570">
    <property type="component" value="Unassembled WGS sequence"/>
</dbReference>
<dbReference type="EMBL" id="JAODUP010000026">
    <property type="protein sequence ID" value="KAK2167621.1"/>
    <property type="molecule type" value="Genomic_DNA"/>
</dbReference>
<evidence type="ECO:0000256" key="2">
    <source>
        <dbReference type="ARBA" id="ARBA00004922"/>
    </source>
</evidence>
<evidence type="ECO:0000256" key="4">
    <source>
        <dbReference type="ARBA" id="ARBA00022676"/>
    </source>
</evidence>
<evidence type="ECO:0000256" key="3">
    <source>
        <dbReference type="ARBA" id="ARBA00005735"/>
    </source>
</evidence>
<organism evidence="13 14">
    <name type="scientific">Paralvinella palmiformis</name>
    <dbReference type="NCBI Taxonomy" id="53620"/>
    <lineage>
        <taxon>Eukaryota</taxon>
        <taxon>Metazoa</taxon>
        <taxon>Spiralia</taxon>
        <taxon>Lophotrochozoa</taxon>
        <taxon>Annelida</taxon>
        <taxon>Polychaeta</taxon>
        <taxon>Sedentaria</taxon>
        <taxon>Canalipalpata</taxon>
        <taxon>Terebellida</taxon>
        <taxon>Terebelliformia</taxon>
        <taxon>Alvinellidae</taxon>
        <taxon>Paralvinella</taxon>
    </lineage>
</organism>
<comment type="similarity">
    <text evidence="3">Belongs to the glycosyltransferase 7 family.</text>
</comment>
<keyword evidence="9" id="KW-0472">Membrane</keyword>
<dbReference type="GO" id="GO:0008378">
    <property type="term" value="F:galactosyltransferase activity"/>
    <property type="evidence" value="ECO:0007669"/>
    <property type="project" value="TreeGrafter"/>
</dbReference>
<name>A0AAD9NGP0_9ANNE</name>
<evidence type="ECO:0000313" key="13">
    <source>
        <dbReference type="EMBL" id="KAK2167621.1"/>
    </source>
</evidence>
<keyword evidence="10" id="KW-0325">Glycoprotein</keyword>
<evidence type="ECO:0000256" key="8">
    <source>
        <dbReference type="ARBA" id="ARBA00022989"/>
    </source>
</evidence>
<evidence type="ECO:0000259" key="12">
    <source>
        <dbReference type="Pfam" id="PF13733"/>
    </source>
</evidence>
<sequence length="508" mass="58591">MVVTAFVRRKKLSVKIILLALAVFSIKNLAHLLSYRRNGTLDRTKIWIKPTSRDPFKDEGEVGDLDGGTVCPLIKPPTCDIEVAAYPVSPYNPHKANGSVSINGIRVVEWTTKPTFLTVRLNNTCHVQEIKYFNHRRGKRYDDFWTYHEALPVKAVVLGVAYGYSISREALHKFGVKDKYVFQTDDVRGISAFSGLVAFKSYTLSRSSPDGRRKVIHQRTLDLGNGRPFVVRATPRPYSEIVSEYRSLAEGGEWRPPGCAYHSRLAIIVPYRNREQHLLIFLDNMIRFLQAQMLAFAIYIIEQAGSELFNRAALLNSGYIEARKDHPYDCYVFHDVDLIPEDLTNFYGCSERPRHLVVTRSKTEYEYRGHMYFGGAIMLTEDVIQKINGFPNRMFGWGGEDDDIYARIHIVNQIPITRLSTYKGRYYSIEHLNEEGNPHTNKRIREHIHNYAKWSMWNDGLNTTNYTRLSRDRRELYTRVYVRVPGPKLASDIPSAYPEHIVTDHNHP</sequence>
<evidence type="ECO:0000256" key="6">
    <source>
        <dbReference type="ARBA" id="ARBA00022692"/>
    </source>
</evidence>
<keyword evidence="6" id="KW-0812">Transmembrane</keyword>
<dbReference type="AlphaFoldDB" id="A0AAD9NGP0"/>
<dbReference type="GO" id="GO:0016020">
    <property type="term" value="C:membrane"/>
    <property type="evidence" value="ECO:0007669"/>
    <property type="project" value="UniProtKB-SubCell"/>
</dbReference>
<dbReference type="GO" id="GO:0005975">
    <property type="term" value="P:carbohydrate metabolic process"/>
    <property type="evidence" value="ECO:0007669"/>
    <property type="project" value="InterPro"/>
</dbReference>
<dbReference type="InterPro" id="IPR027791">
    <property type="entry name" value="Galactosyl_T_C"/>
</dbReference>
<evidence type="ECO:0000256" key="9">
    <source>
        <dbReference type="ARBA" id="ARBA00023136"/>
    </source>
</evidence>
<keyword evidence="4" id="KW-0328">Glycosyltransferase</keyword>
<feature type="domain" description="Galactosyltransferase C-terminal" evidence="11">
    <location>
        <begin position="354"/>
        <end position="431"/>
    </location>
</feature>
<evidence type="ECO:0000256" key="1">
    <source>
        <dbReference type="ARBA" id="ARBA00004606"/>
    </source>
</evidence>
<evidence type="ECO:0000256" key="10">
    <source>
        <dbReference type="ARBA" id="ARBA00023180"/>
    </source>
</evidence>
<protein>
    <submittedName>
        <fullName evidence="13">Uncharacterized protein</fullName>
    </submittedName>
</protein>
<proteinExistence type="inferred from homology"/>
<accession>A0AAD9NGP0</accession>
<evidence type="ECO:0000256" key="7">
    <source>
        <dbReference type="ARBA" id="ARBA00022968"/>
    </source>
</evidence>
<dbReference type="PRINTS" id="PR02050">
    <property type="entry name" value="B14GALTRFASE"/>
</dbReference>
<evidence type="ECO:0000256" key="5">
    <source>
        <dbReference type="ARBA" id="ARBA00022679"/>
    </source>
</evidence>
<keyword evidence="14" id="KW-1185">Reference proteome</keyword>
<dbReference type="GO" id="GO:0005794">
    <property type="term" value="C:Golgi apparatus"/>
    <property type="evidence" value="ECO:0007669"/>
    <property type="project" value="TreeGrafter"/>
</dbReference>
<keyword evidence="7" id="KW-0735">Signal-anchor</keyword>
<comment type="subcellular location">
    <subcellularLocation>
        <location evidence="1">Membrane</location>
        <topology evidence="1">Single-pass type II membrane protein</topology>
    </subcellularLocation>
</comment>
<evidence type="ECO:0000313" key="14">
    <source>
        <dbReference type="Proteomes" id="UP001208570"/>
    </source>
</evidence>